<evidence type="ECO:0000256" key="1">
    <source>
        <dbReference type="SAM" id="MobiDB-lite"/>
    </source>
</evidence>
<name>A6HHU7_RAT</name>
<sequence>MQESATMQQTHVKLKEQLSHNSPPSSVVLVQEGLPFSTPQVDSSIKCQTNPPESILPSEQMGFLISEMGPASKSSKDTGLSTPARYRERRSNSQGKSPDLHLLVDVACKQEHFPKEEELKE</sequence>
<reference evidence="2 3" key="1">
    <citation type="submission" date="2005-07" db="EMBL/GenBank/DDBJ databases">
        <authorList>
            <person name="Mural R.J."/>
            <person name="Li P.W."/>
            <person name="Adams M.D."/>
            <person name="Amanatides P.G."/>
            <person name="Baden-Tillson H."/>
            <person name="Barnstead M."/>
            <person name="Chin S.H."/>
            <person name="Dew I."/>
            <person name="Evans C.A."/>
            <person name="Ferriera S."/>
            <person name="Flanigan M."/>
            <person name="Fosler C."/>
            <person name="Glodek A."/>
            <person name="Gu Z."/>
            <person name="Holt R.A."/>
            <person name="Jennings D."/>
            <person name="Kraft C.L."/>
            <person name="Lu F."/>
            <person name="Nguyen T."/>
            <person name="Nusskern D.R."/>
            <person name="Pfannkoch C.M."/>
            <person name="Sitter C."/>
            <person name="Sutton G.G."/>
            <person name="Venter J.C."/>
            <person name="Wang Z."/>
            <person name="Woodage T."/>
            <person name="Zheng X.H."/>
            <person name="Zhong F."/>
        </authorList>
    </citation>
    <scope>NUCLEOTIDE SEQUENCE [LARGE SCALE GENOMIC DNA]</scope>
    <source>
        <strain>BN</strain>
        <strain evidence="3">Sprague-Dawley</strain>
    </source>
</reference>
<evidence type="ECO:0000313" key="2">
    <source>
        <dbReference type="EMBL" id="EDM05602.1"/>
    </source>
</evidence>
<dbReference type="Proteomes" id="UP000234681">
    <property type="component" value="Chromosome 10"/>
</dbReference>
<gene>
    <name evidence="2" type="ORF">rCG_33091</name>
</gene>
<accession>A6HHU7</accession>
<dbReference type="AlphaFoldDB" id="A6HHU7"/>
<feature type="region of interest" description="Disordered" evidence="1">
    <location>
        <begin position="1"/>
        <end position="26"/>
    </location>
</feature>
<dbReference type="EMBL" id="CH473948">
    <property type="protein sequence ID" value="EDM05602.1"/>
    <property type="molecule type" value="Genomic_DNA"/>
</dbReference>
<proteinExistence type="predicted"/>
<feature type="region of interest" description="Disordered" evidence="1">
    <location>
        <begin position="62"/>
        <end position="102"/>
    </location>
</feature>
<organism evidence="2 3">
    <name type="scientific">Rattus norvegicus</name>
    <name type="common">Rat</name>
    <dbReference type="NCBI Taxonomy" id="10116"/>
    <lineage>
        <taxon>Eukaryota</taxon>
        <taxon>Metazoa</taxon>
        <taxon>Chordata</taxon>
        <taxon>Craniata</taxon>
        <taxon>Vertebrata</taxon>
        <taxon>Euteleostomi</taxon>
        <taxon>Mammalia</taxon>
        <taxon>Eutheria</taxon>
        <taxon>Euarchontoglires</taxon>
        <taxon>Glires</taxon>
        <taxon>Rodentia</taxon>
        <taxon>Myomorpha</taxon>
        <taxon>Muroidea</taxon>
        <taxon>Muridae</taxon>
        <taxon>Murinae</taxon>
        <taxon>Rattus</taxon>
    </lineage>
</organism>
<protein>
    <submittedName>
        <fullName evidence="2">RCG33091</fullName>
    </submittedName>
</protein>
<feature type="compositionally biased region" description="Polar residues" evidence="1">
    <location>
        <begin position="1"/>
        <end position="11"/>
    </location>
</feature>
<evidence type="ECO:0000313" key="3">
    <source>
        <dbReference type="Proteomes" id="UP000234681"/>
    </source>
</evidence>